<name>E0U6T8_GLOV7</name>
<dbReference type="PANTHER" id="PTHR33121">
    <property type="entry name" value="CYCLIC DI-GMP PHOSPHODIESTERASE PDEF"/>
    <property type="match status" value="1"/>
</dbReference>
<dbReference type="EMBL" id="CP002198">
    <property type="protein sequence ID" value="ADN15975.1"/>
    <property type="molecule type" value="Genomic_DNA"/>
</dbReference>
<feature type="domain" description="GGDEF" evidence="4">
    <location>
        <begin position="210"/>
        <end position="343"/>
    </location>
</feature>
<dbReference type="SUPFAM" id="SSF52172">
    <property type="entry name" value="CheY-like"/>
    <property type="match status" value="1"/>
</dbReference>
<evidence type="ECO:0000313" key="5">
    <source>
        <dbReference type="EMBL" id="ADN15975.1"/>
    </source>
</evidence>
<dbReference type="eggNOG" id="COG0745">
    <property type="taxonomic scope" value="Bacteria"/>
</dbReference>
<dbReference type="PROSITE" id="PS50883">
    <property type="entry name" value="EAL"/>
    <property type="match status" value="1"/>
</dbReference>
<dbReference type="InterPro" id="IPR035919">
    <property type="entry name" value="EAL_sf"/>
</dbReference>
<dbReference type="HOGENOM" id="CLU_000445_70_50_3"/>
<dbReference type="PANTHER" id="PTHR33121:SF71">
    <property type="entry name" value="OXYGEN SENSOR PROTEIN DOSP"/>
    <property type="match status" value="1"/>
</dbReference>
<dbReference type="PROSITE" id="PS50110">
    <property type="entry name" value="RESPONSE_REGULATORY"/>
    <property type="match status" value="1"/>
</dbReference>
<dbReference type="PROSITE" id="PS50887">
    <property type="entry name" value="GGDEF"/>
    <property type="match status" value="1"/>
</dbReference>
<dbReference type="AlphaFoldDB" id="E0U6T8"/>
<protein>
    <submittedName>
        <fullName evidence="5">Response regulator receiver modulated diguanylate cyclase/phosphodiesterase</fullName>
    </submittedName>
</protein>
<dbReference type="RefSeq" id="WP_013324043.1">
    <property type="nucleotide sequence ID" value="NC_014501.1"/>
</dbReference>
<dbReference type="SUPFAM" id="SSF141868">
    <property type="entry name" value="EAL domain-like"/>
    <property type="match status" value="1"/>
</dbReference>
<proteinExistence type="predicted"/>
<feature type="domain" description="Response regulatory" evidence="2">
    <location>
        <begin position="26"/>
        <end position="142"/>
    </location>
</feature>
<dbReference type="InterPro" id="IPR050706">
    <property type="entry name" value="Cyclic-di-GMP_PDE-like"/>
</dbReference>
<dbReference type="CDD" id="cd01948">
    <property type="entry name" value="EAL"/>
    <property type="match status" value="1"/>
</dbReference>
<feature type="modified residue" description="4-aspartylphosphate" evidence="1">
    <location>
        <position position="75"/>
    </location>
</feature>
<dbReference type="InterPro" id="IPR001633">
    <property type="entry name" value="EAL_dom"/>
</dbReference>
<dbReference type="SUPFAM" id="SSF55073">
    <property type="entry name" value="Nucleotide cyclase"/>
    <property type="match status" value="1"/>
</dbReference>
<dbReference type="Gene3D" id="3.20.20.450">
    <property type="entry name" value="EAL domain"/>
    <property type="match status" value="1"/>
</dbReference>
<dbReference type="Pfam" id="PF00563">
    <property type="entry name" value="EAL"/>
    <property type="match status" value="1"/>
</dbReference>
<dbReference type="Pfam" id="PF00990">
    <property type="entry name" value="GGDEF"/>
    <property type="match status" value="1"/>
</dbReference>
<dbReference type="CDD" id="cd01949">
    <property type="entry name" value="GGDEF"/>
    <property type="match status" value="1"/>
</dbReference>
<dbReference type="InterPro" id="IPR011006">
    <property type="entry name" value="CheY-like_superfamily"/>
</dbReference>
<dbReference type="Gene3D" id="3.40.50.2300">
    <property type="match status" value="1"/>
</dbReference>
<keyword evidence="6" id="KW-1185">Reference proteome</keyword>
<dbReference type="GO" id="GO:0000160">
    <property type="term" value="P:phosphorelay signal transduction system"/>
    <property type="evidence" value="ECO:0007669"/>
    <property type="project" value="InterPro"/>
</dbReference>
<dbReference type="Proteomes" id="UP000008206">
    <property type="component" value="Chromosome"/>
</dbReference>
<dbReference type="eggNOG" id="COG5001">
    <property type="taxonomic scope" value="Bacteria"/>
</dbReference>
<keyword evidence="1" id="KW-0597">Phosphoprotein</keyword>
<dbReference type="InterPro" id="IPR001789">
    <property type="entry name" value="Sig_transdc_resp-reg_receiver"/>
</dbReference>
<dbReference type="CDD" id="cd17574">
    <property type="entry name" value="REC_OmpR"/>
    <property type="match status" value="1"/>
</dbReference>
<organism evidence="5 6">
    <name type="scientific">Gloeothece verrucosa (strain PCC 7822)</name>
    <name type="common">Cyanothece sp. (strain PCC 7822)</name>
    <dbReference type="NCBI Taxonomy" id="497965"/>
    <lineage>
        <taxon>Bacteria</taxon>
        <taxon>Bacillati</taxon>
        <taxon>Cyanobacteriota</taxon>
        <taxon>Cyanophyceae</taxon>
        <taxon>Oscillatoriophycideae</taxon>
        <taxon>Chroococcales</taxon>
        <taxon>Aphanothecaceae</taxon>
        <taxon>Gloeothece</taxon>
        <taxon>Gloeothece verrucosa</taxon>
    </lineage>
</organism>
<gene>
    <name evidence="5" type="ordered locus">Cyan7822_4052</name>
</gene>
<dbReference type="KEGG" id="cyj:Cyan7822_4052"/>
<sequence length="613" mass="69608">MVNLIKFKGSINIKYNYLIEETAVTTILVIEDDEIIRDIINDILSLVGFDVIEATNGQQGLEIALSTYPDLIICDIMMPQLDGYGVLQALQCHSTTESIPFIFLTAKGTPVNIREGMDLGADDYLTKPFSEEGLLKAVTTRLKKRASIELQYINKIQEIQNKLEFLLHHDPLTNLPNQLLLRKFFQEFISKQKSSQTAKDTQTPDNKNQSFIPILSIGLDRFERIHESFGYEISDILLKLVAQRLVSCVHKQGIIARLSEDEFVIILNPVVDKHFASQIAEHIINTFSHPFMIESQEVFITLSLGIVIYPRDSQKLQELIQKSKAIMKRVKQMGGNSYEFYSRLIEKNVVSDYLDLETDLRHALERNEFEVYYQPKVSCETGKIVGAEALCRWNNPKRGMVSPGIFVPIAEEIGLIEPLGEWVLRTACKQAKDWQKKGLNPIKIAVNISARQFNQKNLALWLSNILEEINFNGQLLELELTESMLLENPSISVLKLRGLKTLGVKIAIDDFGTGYSSLSYLQQFPFDILKIDRCFVKNIDQNVKNAEITKALISLAHHLNLVVVAEGVETKPELSFLKTYNCDEIQGFLFSRPLPASEFERLATGELNFMNLT</sequence>
<reference evidence="6" key="1">
    <citation type="journal article" date="2011" name="MBio">
        <title>Novel metabolic attributes of the genus Cyanothece, comprising a group of unicellular nitrogen-fixing Cyanobacteria.</title>
        <authorList>
            <person name="Bandyopadhyay A."/>
            <person name="Elvitigala T."/>
            <person name="Welsh E."/>
            <person name="Stockel J."/>
            <person name="Liberton M."/>
            <person name="Min H."/>
            <person name="Sherman L.A."/>
            <person name="Pakrasi H.B."/>
        </authorList>
    </citation>
    <scope>NUCLEOTIDE SEQUENCE [LARGE SCALE GENOMIC DNA]</scope>
    <source>
        <strain evidence="6">PCC 7822</strain>
    </source>
</reference>
<dbReference type="SMART" id="SM00052">
    <property type="entry name" value="EAL"/>
    <property type="match status" value="1"/>
</dbReference>
<dbReference type="InterPro" id="IPR029787">
    <property type="entry name" value="Nucleotide_cyclase"/>
</dbReference>
<accession>E0U6T8</accession>
<dbReference type="GO" id="GO:0071111">
    <property type="term" value="F:cyclic-guanylate-specific phosphodiesterase activity"/>
    <property type="evidence" value="ECO:0007669"/>
    <property type="project" value="InterPro"/>
</dbReference>
<evidence type="ECO:0000259" key="4">
    <source>
        <dbReference type="PROSITE" id="PS50887"/>
    </source>
</evidence>
<dbReference type="FunFam" id="3.20.20.450:FF:000001">
    <property type="entry name" value="Cyclic di-GMP phosphodiesterase yahA"/>
    <property type="match status" value="1"/>
</dbReference>
<dbReference type="InterPro" id="IPR000160">
    <property type="entry name" value="GGDEF_dom"/>
</dbReference>
<evidence type="ECO:0000256" key="1">
    <source>
        <dbReference type="PROSITE-ProRule" id="PRU00169"/>
    </source>
</evidence>
<feature type="domain" description="EAL" evidence="3">
    <location>
        <begin position="353"/>
        <end position="607"/>
    </location>
</feature>
<dbReference type="SMART" id="SM00448">
    <property type="entry name" value="REC"/>
    <property type="match status" value="1"/>
</dbReference>
<dbReference type="Gene3D" id="3.30.70.270">
    <property type="match status" value="1"/>
</dbReference>
<evidence type="ECO:0000259" key="2">
    <source>
        <dbReference type="PROSITE" id="PS50110"/>
    </source>
</evidence>
<dbReference type="SMART" id="SM00267">
    <property type="entry name" value="GGDEF"/>
    <property type="match status" value="1"/>
</dbReference>
<dbReference type="Pfam" id="PF00072">
    <property type="entry name" value="Response_reg"/>
    <property type="match status" value="1"/>
</dbReference>
<dbReference type="NCBIfam" id="TIGR00254">
    <property type="entry name" value="GGDEF"/>
    <property type="match status" value="1"/>
</dbReference>
<evidence type="ECO:0000313" key="6">
    <source>
        <dbReference type="Proteomes" id="UP000008206"/>
    </source>
</evidence>
<evidence type="ECO:0000259" key="3">
    <source>
        <dbReference type="PROSITE" id="PS50883"/>
    </source>
</evidence>
<dbReference type="STRING" id="497965.Cyan7822_4052"/>
<dbReference type="InterPro" id="IPR043128">
    <property type="entry name" value="Rev_trsase/Diguanyl_cyclase"/>
</dbReference>